<comment type="caution">
    <text evidence="2">The sequence shown here is derived from an EMBL/GenBank/DDBJ whole genome shotgun (WGS) entry which is preliminary data.</text>
</comment>
<evidence type="ECO:0000313" key="3">
    <source>
        <dbReference type="Proteomes" id="UP000637578"/>
    </source>
</evidence>
<feature type="domain" description="HTH cro/C1-type" evidence="1">
    <location>
        <begin position="34"/>
        <end position="81"/>
    </location>
</feature>
<gene>
    <name evidence="2" type="ORF">GCM10012275_24630</name>
</gene>
<dbReference type="CDD" id="cd00093">
    <property type="entry name" value="HTH_XRE"/>
    <property type="match status" value="1"/>
</dbReference>
<dbReference type="PANTHER" id="PTHR35010">
    <property type="entry name" value="BLL4672 PROTEIN-RELATED"/>
    <property type="match status" value="1"/>
</dbReference>
<dbReference type="EMBL" id="BMMK01000009">
    <property type="protein sequence ID" value="GGM52720.1"/>
    <property type="molecule type" value="Genomic_DNA"/>
</dbReference>
<protein>
    <submittedName>
        <fullName evidence="2">Transcriptional regulator</fullName>
    </submittedName>
</protein>
<dbReference type="Pfam" id="PF13560">
    <property type="entry name" value="HTH_31"/>
    <property type="match status" value="1"/>
</dbReference>
<keyword evidence="3" id="KW-1185">Reference proteome</keyword>
<dbReference type="InterPro" id="IPR010982">
    <property type="entry name" value="Lambda_DNA-bd_dom_sf"/>
</dbReference>
<dbReference type="PANTHER" id="PTHR35010:SF2">
    <property type="entry name" value="BLL4672 PROTEIN"/>
    <property type="match status" value="1"/>
</dbReference>
<dbReference type="Pfam" id="PF17765">
    <property type="entry name" value="MLTR_LBD"/>
    <property type="match status" value="1"/>
</dbReference>
<dbReference type="RefSeq" id="WP_189057058.1">
    <property type="nucleotide sequence ID" value="NZ_BMMK01000009.1"/>
</dbReference>
<dbReference type="GO" id="GO:0003677">
    <property type="term" value="F:DNA binding"/>
    <property type="evidence" value="ECO:0007669"/>
    <property type="project" value="InterPro"/>
</dbReference>
<dbReference type="InterPro" id="IPR041413">
    <property type="entry name" value="MLTR_LBD"/>
</dbReference>
<reference evidence="2" key="1">
    <citation type="journal article" date="2014" name="Int. J. Syst. Evol. Microbiol.">
        <title>Complete genome sequence of Corynebacterium casei LMG S-19264T (=DSM 44701T), isolated from a smear-ripened cheese.</title>
        <authorList>
            <consortium name="US DOE Joint Genome Institute (JGI-PGF)"/>
            <person name="Walter F."/>
            <person name="Albersmeier A."/>
            <person name="Kalinowski J."/>
            <person name="Ruckert C."/>
        </authorList>
    </citation>
    <scope>NUCLEOTIDE SEQUENCE</scope>
    <source>
        <strain evidence="2">CGMCC 4.5737</strain>
    </source>
</reference>
<evidence type="ECO:0000313" key="2">
    <source>
        <dbReference type="EMBL" id="GGM52720.1"/>
    </source>
</evidence>
<dbReference type="Proteomes" id="UP000637578">
    <property type="component" value="Unassembled WGS sequence"/>
</dbReference>
<dbReference type="PROSITE" id="PS50943">
    <property type="entry name" value="HTH_CROC1"/>
    <property type="match status" value="1"/>
</dbReference>
<dbReference type="SMART" id="SM00530">
    <property type="entry name" value="HTH_XRE"/>
    <property type="match status" value="1"/>
</dbReference>
<reference evidence="2" key="2">
    <citation type="submission" date="2020-09" db="EMBL/GenBank/DDBJ databases">
        <authorList>
            <person name="Sun Q."/>
            <person name="Zhou Y."/>
        </authorList>
    </citation>
    <scope>NUCLEOTIDE SEQUENCE</scope>
    <source>
        <strain evidence="2">CGMCC 4.5737</strain>
    </source>
</reference>
<dbReference type="SUPFAM" id="SSF47413">
    <property type="entry name" value="lambda repressor-like DNA-binding domains"/>
    <property type="match status" value="1"/>
</dbReference>
<accession>A0A8J3CE81</accession>
<dbReference type="Gene3D" id="1.10.260.40">
    <property type="entry name" value="lambda repressor-like DNA-binding domains"/>
    <property type="match status" value="1"/>
</dbReference>
<dbReference type="Gene3D" id="3.30.450.180">
    <property type="match status" value="1"/>
</dbReference>
<dbReference type="AlphaFoldDB" id="A0A8J3CE81"/>
<evidence type="ECO:0000259" key="1">
    <source>
        <dbReference type="PROSITE" id="PS50943"/>
    </source>
</evidence>
<proteinExistence type="predicted"/>
<organism evidence="2 3">
    <name type="scientific">Longimycelium tulufanense</name>
    <dbReference type="NCBI Taxonomy" id="907463"/>
    <lineage>
        <taxon>Bacteria</taxon>
        <taxon>Bacillati</taxon>
        <taxon>Actinomycetota</taxon>
        <taxon>Actinomycetes</taxon>
        <taxon>Pseudonocardiales</taxon>
        <taxon>Pseudonocardiaceae</taxon>
        <taxon>Longimycelium</taxon>
    </lineage>
</organism>
<dbReference type="InterPro" id="IPR001387">
    <property type="entry name" value="Cro/C1-type_HTH"/>
</dbReference>
<sequence length="279" mass="31727">MDKAELAHFLRSRRSRLEPGEIGLQVGGRRRTPGLRREEVAQLAGISTDYYMRMEQARGANPSRQVLMALARALRMSTDERNYLLCLGGVAPAPARERRVSRSVQSMLDRLDDVPAVVMDGKYDILAWNSMAAALMTDLESMPEHERNTLRWIFLHRRSWLRTADGSNYARRCVADLRTGGRHHDEAEVRALVDELSAASREFTEMWTAHDVEVQRTSVKRTVHPVVGPLELHCETLQIPGVDQRLMMYTTEPGSATARAMRSLKRLVIEPKKLQAQRN</sequence>
<name>A0A8J3CE81_9PSEU</name>